<keyword evidence="7" id="KW-1185">Reference proteome</keyword>
<keyword evidence="3 4" id="KW-0808">Transferase</keyword>
<dbReference type="GO" id="GO:0004364">
    <property type="term" value="F:glutathione transferase activity"/>
    <property type="evidence" value="ECO:0007669"/>
    <property type="project" value="UniProtKB-UniRule"/>
</dbReference>
<comment type="function">
    <text evidence="4">Conjugation of reduced glutathione to a wide number of exogenous and endogenous hydrophobic electrophiles.</text>
</comment>
<protein>
    <recommendedName>
        <fullName evidence="4">Glutathione S-transferase</fullName>
        <ecNumber evidence="4">2.5.1.18</ecNumber>
    </recommendedName>
    <alternativeName>
        <fullName evidence="4">GST class-pi</fullName>
    </alternativeName>
</protein>
<proteinExistence type="inferred from homology"/>
<evidence type="ECO:0000256" key="4">
    <source>
        <dbReference type="RuleBase" id="RU368105"/>
    </source>
</evidence>
<dbReference type="SFLD" id="SFLDG01205">
    <property type="entry name" value="AMPS.1"/>
    <property type="match status" value="1"/>
</dbReference>
<dbReference type="PANTHER" id="PTHR11571:SF141">
    <property type="entry name" value="GLUTATHIONE S-TRANSFERASE"/>
    <property type="match status" value="1"/>
</dbReference>
<comment type="subunit">
    <text evidence="2 4">Homodimer.</text>
</comment>
<dbReference type="SUPFAM" id="SSF52833">
    <property type="entry name" value="Thioredoxin-like"/>
    <property type="match status" value="1"/>
</dbReference>
<dbReference type="InterPro" id="IPR003082">
    <property type="entry name" value="GST_pi"/>
</dbReference>
<dbReference type="AlphaFoldDB" id="A0A1I7Z371"/>
<dbReference type="GO" id="GO:0006749">
    <property type="term" value="P:glutathione metabolic process"/>
    <property type="evidence" value="ECO:0007669"/>
    <property type="project" value="UniProtKB-UniRule"/>
</dbReference>
<evidence type="ECO:0000259" key="5">
    <source>
        <dbReference type="PROSITE" id="PS50404"/>
    </source>
</evidence>
<dbReference type="InterPro" id="IPR050213">
    <property type="entry name" value="GST_superfamily"/>
</dbReference>
<name>A0A1I7Z371_9BILA</name>
<dbReference type="EC" id="2.5.1.18" evidence="4"/>
<dbReference type="InterPro" id="IPR004045">
    <property type="entry name" value="Glutathione_S-Trfase_N"/>
</dbReference>
<dbReference type="SUPFAM" id="SSF47616">
    <property type="entry name" value="GST C-terminal domain-like"/>
    <property type="match status" value="1"/>
</dbReference>
<dbReference type="SFLD" id="SFLDS00019">
    <property type="entry name" value="Glutathione_Transferase_(cytos"/>
    <property type="match status" value="1"/>
</dbReference>
<accession>A0A1I7Z371</accession>
<dbReference type="InterPro" id="IPR040079">
    <property type="entry name" value="Glutathione_S-Trfase"/>
</dbReference>
<dbReference type="Gene3D" id="1.20.1050.10">
    <property type="match status" value="1"/>
</dbReference>
<comment type="similarity">
    <text evidence="1 4">Belongs to the GST superfamily. Pi family.</text>
</comment>
<dbReference type="Gene3D" id="3.40.30.10">
    <property type="entry name" value="Glutaredoxin"/>
    <property type="match status" value="1"/>
</dbReference>
<comment type="catalytic activity">
    <reaction evidence="4">
        <text>RX + glutathione = an S-substituted glutathione + a halide anion + H(+)</text>
        <dbReference type="Rhea" id="RHEA:16437"/>
        <dbReference type="ChEBI" id="CHEBI:15378"/>
        <dbReference type="ChEBI" id="CHEBI:16042"/>
        <dbReference type="ChEBI" id="CHEBI:17792"/>
        <dbReference type="ChEBI" id="CHEBI:57925"/>
        <dbReference type="ChEBI" id="CHEBI:90779"/>
        <dbReference type="EC" id="2.5.1.18"/>
    </reaction>
</comment>
<dbReference type="Proteomes" id="UP000095287">
    <property type="component" value="Unplaced"/>
</dbReference>
<evidence type="ECO:0000256" key="1">
    <source>
        <dbReference type="ARBA" id="ARBA00007297"/>
    </source>
</evidence>
<dbReference type="PROSITE" id="PS50405">
    <property type="entry name" value="GST_CTER"/>
    <property type="match status" value="1"/>
</dbReference>
<dbReference type="PROSITE" id="PS50404">
    <property type="entry name" value="GST_NTER"/>
    <property type="match status" value="1"/>
</dbReference>
<dbReference type="PANTHER" id="PTHR11571">
    <property type="entry name" value="GLUTATHIONE S-TRANSFERASE"/>
    <property type="match status" value="1"/>
</dbReference>
<dbReference type="Pfam" id="PF14497">
    <property type="entry name" value="GST_C_3"/>
    <property type="match status" value="1"/>
</dbReference>
<dbReference type="InterPro" id="IPR036282">
    <property type="entry name" value="Glutathione-S-Trfase_C_sf"/>
</dbReference>
<dbReference type="WBParaSite" id="L893_g22152.t1">
    <property type="protein sequence ID" value="L893_g22152.t1"/>
    <property type="gene ID" value="L893_g22152"/>
</dbReference>
<organism evidence="7 8">
    <name type="scientific">Steinernema glaseri</name>
    <dbReference type="NCBI Taxonomy" id="37863"/>
    <lineage>
        <taxon>Eukaryota</taxon>
        <taxon>Metazoa</taxon>
        <taxon>Ecdysozoa</taxon>
        <taxon>Nematoda</taxon>
        <taxon>Chromadorea</taxon>
        <taxon>Rhabditida</taxon>
        <taxon>Tylenchina</taxon>
        <taxon>Panagrolaimomorpha</taxon>
        <taxon>Strongyloidoidea</taxon>
        <taxon>Steinernematidae</taxon>
        <taxon>Steinernema</taxon>
    </lineage>
</organism>
<dbReference type="InterPro" id="IPR010987">
    <property type="entry name" value="Glutathione-S-Trfase_C-like"/>
</dbReference>
<dbReference type="InterPro" id="IPR004046">
    <property type="entry name" value="GST_C"/>
</dbReference>
<dbReference type="FunFam" id="3.40.30.10:FF:000168">
    <property type="entry name" value="Glutathione S-transferase 2"/>
    <property type="match status" value="1"/>
</dbReference>
<dbReference type="FunFam" id="1.20.1050.10:FF:000020">
    <property type="entry name" value="Glutathione S-transferase P 1"/>
    <property type="match status" value="1"/>
</dbReference>
<evidence type="ECO:0000313" key="7">
    <source>
        <dbReference type="Proteomes" id="UP000095287"/>
    </source>
</evidence>
<dbReference type="SFLD" id="SFLDG00363">
    <property type="entry name" value="AMPS_(cytGST):_Alpha-__Mu-__Pi"/>
    <property type="match status" value="1"/>
</dbReference>
<dbReference type="Pfam" id="PF02798">
    <property type="entry name" value="GST_N"/>
    <property type="match status" value="1"/>
</dbReference>
<evidence type="ECO:0000256" key="3">
    <source>
        <dbReference type="ARBA" id="ARBA00022679"/>
    </source>
</evidence>
<reference evidence="8" key="1">
    <citation type="submission" date="2016-11" db="UniProtKB">
        <authorList>
            <consortium name="WormBaseParasite"/>
        </authorList>
    </citation>
    <scope>IDENTIFICATION</scope>
</reference>
<feature type="domain" description="GST N-terminal" evidence="5">
    <location>
        <begin position="2"/>
        <end position="79"/>
    </location>
</feature>
<sequence>MEPMRLVYFGIRGRAEVIRLLLLDQGIPFEDSTISEDEWQGLKKDYIYGQIPCLFEGDKQIVQTGAILRHLARKLNLYGSTEDEKLHLDIFYEGLRDLHEKYIRLIYTEYEEKKAEFINTVYPSAWAVFETLLQKFGDGTSVLGNGKLSFVDYVLWEELDIALLLDPHCLDSFEALRRFHERFSQRPNIQKRIEARLATMIPVNGNGKQ</sequence>
<evidence type="ECO:0000259" key="6">
    <source>
        <dbReference type="PROSITE" id="PS50405"/>
    </source>
</evidence>
<evidence type="ECO:0000256" key="2">
    <source>
        <dbReference type="ARBA" id="ARBA00011738"/>
    </source>
</evidence>
<dbReference type="GO" id="GO:0005829">
    <property type="term" value="C:cytosol"/>
    <property type="evidence" value="ECO:0007669"/>
    <property type="project" value="TreeGrafter"/>
</dbReference>
<feature type="domain" description="GST C-terminal" evidence="6">
    <location>
        <begin position="81"/>
        <end position="201"/>
    </location>
</feature>
<dbReference type="PRINTS" id="PR01268">
    <property type="entry name" value="GSTRNSFRASEP"/>
</dbReference>
<dbReference type="InterPro" id="IPR036249">
    <property type="entry name" value="Thioredoxin-like_sf"/>
</dbReference>
<evidence type="ECO:0000313" key="8">
    <source>
        <dbReference type="WBParaSite" id="L893_g22152.t1"/>
    </source>
</evidence>